<gene>
    <name evidence="5" type="ORF">IEE83_05595</name>
</gene>
<evidence type="ECO:0000259" key="3">
    <source>
        <dbReference type="Pfam" id="PF02678"/>
    </source>
</evidence>
<feature type="domain" description="Pirin C-terminal" evidence="4">
    <location>
        <begin position="171"/>
        <end position="277"/>
    </location>
</feature>
<evidence type="ECO:0000259" key="4">
    <source>
        <dbReference type="Pfam" id="PF05726"/>
    </source>
</evidence>
<dbReference type="PANTHER" id="PTHR13903">
    <property type="entry name" value="PIRIN-RELATED"/>
    <property type="match status" value="1"/>
</dbReference>
<reference evidence="6" key="1">
    <citation type="submission" date="2023-07" db="EMBL/GenBank/DDBJ databases">
        <title>Dyadobacter sp. nov 'subterranea' isolated from contaminted grondwater.</title>
        <authorList>
            <person name="Szabo I."/>
            <person name="Al-Omari J."/>
            <person name="Szerdahelyi S.G."/>
            <person name="Rado J."/>
        </authorList>
    </citation>
    <scope>NUCLEOTIDE SEQUENCE [LARGE SCALE GENOMIC DNA]</scope>
    <source>
        <strain evidence="6">UP-52</strain>
    </source>
</reference>
<dbReference type="InterPro" id="IPR008778">
    <property type="entry name" value="Pirin_C_dom"/>
</dbReference>
<dbReference type="Pfam" id="PF05726">
    <property type="entry name" value="Pirin_C"/>
    <property type="match status" value="1"/>
</dbReference>
<evidence type="ECO:0000313" key="6">
    <source>
        <dbReference type="Proteomes" id="UP000634134"/>
    </source>
</evidence>
<dbReference type="Gene3D" id="2.60.120.10">
    <property type="entry name" value="Jelly Rolls"/>
    <property type="match status" value="2"/>
</dbReference>
<comment type="caution">
    <text evidence="5">The sequence shown here is derived from an EMBL/GenBank/DDBJ whole genome shotgun (WGS) entry which is preliminary data.</text>
</comment>
<organism evidence="5 6">
    <name type="scientific">Dyadobacter subterraneus</name>
    <dbReference type="NCBI Taxonomy" id="2773304"/>
    <lineage>
        <taxon>Bacteria</taxon>
        <taxon>Pseudomonadati</taxon>
        <taxon>Bacteroidota</taxon>
        <taxon>Cytophagia</taxon>
        <taxon>Cytophagales</taxon>
        <taxon>Spirosomataceae</taxon>
        <taxon>Dyadobacter</taxon>
    </lineage>
</organism>
<accession>A0ABR9W7B8</accession>
<name>A0ABR9W7B8_9BACT</name>
<evidence type="ECO:0000256" key="1">
    <source>
        <dbReference type="ARBA" id="ARBA00008416"/>
    </source>
</evidence>
<dbReference type="InterPro" id="IPR011051">
    <property type="entry name" value="RmlC_Cupin_sf"/>
</dbReference>
<dbReference type="PANTHER" id="PTHR13903:SF8">
    <property type="entry name" value="PIRIN"/>
    <property type="match status" value="1"/>
</dbReference>
<protein>
    <submittedName>
        <fullName evidence="5">Pirin family protein</fullName>
    </submittedName>
</protein>
<dbReference type="EMBL" id="JACYGY010000001">
    <property type="protein sequence ID" value="MBE9461350.1"/>
    <property type="molecule type" value="Genomic_DNA"/>
</dbReference>
<dbReference type="InterPro" id="IPR003829">
    <property type="entry name" value="Pirin_N_dom"/>
</dbReference>
<dbReference type="CDD" id="cd02247">
    <property type="entry name" value="cupin_pirin_C"/>
    <property type="match status" value="1"/>
</dbReference>
<proteinExistence type="inferred from homology"/>
<keyword evidence="6" id="KW-1185">Reference proteome</keyword>
<dbReference type="InterPro" id="IPR014710">
    <property type="entry name" value="RmlC-like_jellyroll"/>
</dbReference>
<dbReference type="InterPro" id="IPR012093">
    <property type="entry name" value="Pirin"/>
</dbReference>
<evidence type="ECO:0000313" key="5">
    <source>
        <dbReference type="EMBL" id="MBE9461350.1"/>
    </source>
</evidence>
<sequence>MKTLQISSVLQTNNTGNNEFSARKVRGAFFNGLMDPLIGFDHFQLTNDVFGAHPHAGMSAISYLFDDSVPYHNLDSIGTDRVITPGSMMWTWAGSGVVHTEFPVPNGGRVHGLQLFVNIPAHNKQHPPQSLFLDRSAIPEILEEGLKVRVISGSTGNTANPIQTPDKLAFLHIFISAGKSFTHNLPKGWTGTIYTISGNVNFRNTVGQTKLSTGTVISVGLSDNNENLTFRAEENSEFILLSGVPLNEEIFSSGAMAMSSPGELGKAISDFEEGKMGFINMEGGKREVVLPV</sequence>
<comment type="similarity">
    <text evidence="1 2">Belongs to the pirin family.</text>
</comment>
<dbReference type="SUPFAM" id="SSF51182">
    <property type="entry name" value="RmlC-like cupins"/>
    <property type="match status" value="1"/>
</dbReference>
<dbReference type="RefSeq" id="WP_194119620.1">
    <property type="nucleotide sequence ID" value="NZ_JACYGY010000001.1"/>
</dbReference>
<dbReference type="Proteomes" id="UP000634134">
    <property type="component" value="Unassembled WGS sequence"/>
</dbReference>
<dbReference type="PIRSF" id="PIRSF006232">
    <property type="entry name" value="Pirin"/>
    <property type="match status" value="1"/>
</dbReference>
<feature type="domain" description="Pirin N-terminal" evidence="3">
    <location>
        <begin position="47"/>
        <end position="117"/>
    </location>
</feature>
<evidence type="ECO:0000256" key="2">
    <source>
        <dbReference type="RuleBase" id="RU003457"/>
    </source>
</evidence>
<dbReference type="Pfam" id="PF02678">
    <property type="entry name" value="Pirin"/>
    <property type="match status" value="1"/>
</dbReference>